<feature type="domain" description="Aminoacyl-tRNA synthetase class Ia" evidence="10">
    <location>
        <begin position="165"/>
        <end position="774"/>
    </location>
</feature>
<evidence type="ECO:0000259" key="10">
    <source>
        <dbReference type="Pfam" id="PF00133"/>
    </source>
</evidence>
<dbReference type="Pfam" id="PF00133">
    <property type="entry name" value="tRNA-synt_1"/>
    <property type="match status" value="1"/>
</dbReference>
<evidence type="ECO:0000256" key="8">
    <source>
        <dbReference type="ARBA" id="ARBA00029936"/>
    </source>
</evidence>
<evidence type="ECO:0000256" key="1">
    <source>
        <dbReference type="ARBA" id="ARBA00005594"/>
    </source>
</evidence>
<feature type="domain" description="Methionyl/Valyl/Leucyl/Isoleucyl-tRNA synthetase anticodon-binding" evidence="11">
    <location>
        <begin position="867"/>
        <end position="985"/>
    </location>
</feature>
<keyword evidence="3 9" id="KW-0436">Ligase</keyword>
<protein>
    <recommendedName>
        <fullName evidence="2">valine--tRNA ligase</fullName>
        <ecNumber evidence="2">6.1.1.9</ecNumber>
    </recommendedName>
    <alternativeName>
        <fullName evidence="8">Valyl-tRNA synthetase</fullName>
    </alternativeName>
</protein>
<dbReference type="Gene3D" id="1.10.730.10">
    <property type="entry name" value="Isoleucyl-tRNA Synthetase, Domain 1"/>
    <property type="match status" value="1"/>
</dbReference>
<evidence type="ECO:0000259" key="11">
    <source>
        <dbReference type="Pfam" id="PF08264"/>
    </source>
</evidence>
<dbReference type="NCBIfam" id="TIGR00422">
    <property type="entry name" value="valS"/>
    <property type="match status" value="1"/>
</dbReference>
<keyword evidence="13" id="KW-1185">Reference proteome</keyword>
<comment type="caution">
    <text evidence="12">The sequence shown here is derived from an EMBL/GenBank/DDBJ whole genome shotgun (WGS) entry which is preliminary data.</text>
</comment>
<dbReference type="InterPro" id="IPR009080">
    <property type="entry name" value="tRNAsynth_Ia_anticodon-bd"/>
</dbReference>
<evidence type="ECO:0000313" key="13">
    <source>
        <dbReference type="Proteomes" id="UP000308267"/>
    </source>
</evidence>
<dbReference type="CDD" id="cd00817">
    <property type="entry name" value="ValRS_core"/>
    <property type="match status" value="1"/>
</dbReference>
<dbReference type="STRING" id="147828.A0A4S2M401"/>
<dbReference type="InterPro" id="IPR001412">
    <property type="entry name" value="aa-tRNA-synth_I_CS"/>
</dbReference>
<dbReference type="GO" id="GO:0004832">
    <property type="term" value="F:valine-tRNA ligase activity"/>
    <property type="evidence" value="ECO:0007669"/>
    <property type="project" value="UniProtKB-EC"/>
</dbReference>
<dbReference type="InterPro" id="IPR002300">
    <property type="entry name" value="aa-tRNA-synth_Ia"/>
</dbReference>
<dbReference type="AlphaFoldDB" id="A0A4S2M401"/>
<evidence type="ECO:0000313" key="12">
    <source>
        <dbReference type="EMBL" id="TGZ71023.1"/>
    </source>
</evidence>
<dbReference type="Pfam" id="PF08264">
    <property type="entry name" value="Anticodon_1"/>
    <property type="match status" value="1"/>
</dbReference>
<dbReference type="Gene3D" id="3.90.1030.10">
    <property type="entry name" value="Ribosomal protein L17"/>
    <property type="match status" value="1"/>
</dbReference>
<dbReference type="Proteomes" id="UP000308267">
    <property type="component" value="Unassembled WGS sequence"/>
</dbReference>
<dbReference type="PROSITE" id="PS00178">
    <property type="entry name" value="AA_TRNA_LIGASE_I"/>
    <property type="match status" value="1"/>
</dbReference>
<accession>A0A4S2M401</accession>
<keyword evidence="4 9" id="KW-0547">Nucleotide-binding</keyword>
<dbReference type="Gene3D" id="3.40.50.620">
    <property type="entry name" value="HUPs"/>
    <property type="match status" value="2"/>
</dbReference>
<dbReference type="GO" id="GO:0005524">
    <property type="term" value="F:ATP binding"/>
    <property type="evidence" value="ECO:0007669"/>
    <property type="project" value="UniProtKB-KW"/>
</dbReference>
<dbReference type="NCBIfam" id="NF004349">
    <property type="entry name" value="PRK05729.1"/>
    <property type="match status" value="1"/>
</dbReference>
<proteinExistence type="inferred from homology"/>
<dbReference type="PRINTS" id="PR00986">
    <property type="entry name" value="TRNASYNTHVAL"/>
</dbReference>
<evidence type="ECO:0000256" key="5">
    <source>
        <dbReference type="ARBA" id="ARBA00022840"/>
    </source>
</evidence>
<evidence type="ECO:0000256" key="9">
    <source>
        <dbReference type="RuleBase" id="RU363035"/>
    </source>
</evidence>
<dbReference type="OrthoDB" id="629407at2759"/>
<dbReference type="InterPro" id="IPR036373">
    <property type="entry name" value="Ribosomal_bL17_sf"/>
</dbReference>
<dbReference type="InterPro" id="IPR002303">
    <property type="entry name" value="Valyl-tRNA_ligase"/>
</dbReference>
<dbReference type="CDD" id="cd07962">
    <property type="entry name" value="Anticodon_Ia_Val"/>
    <property type="match status" value="1"/>
</dbReference>
<dbReference type="InterPro" id="IPR009008">
    <property type="entry name" value="Val/Leu/Ile-tRNA-synth_edit"/>
</dbReference>
<dbReference type="InterPro" id="IPR014729">
    <property type="entry name" value="Rossmann-like_a/b/a_fold"/>
</dbReference>
<dbReference type="SUPFAM" id="SSF52374">
    <property type="entry name" value="Nucleotidylyl transferase"/>
    <property type="match status" value="1"/>
</dbReference>
<dbReference type="EMBL" id="SJOL01004943">
    <property type="protein sequence ID" value="TGZ71023.1"/>
    <property type="molecule type" value="Genomic_DNA"/>
</dbReference>
<dbReference type="PANTHER" id="PTHR11946:SF109">
    <property type="entry name" value="VALINE--TRNA LIGASE"/>
    <property type="match status" value="1"/>
</dbReference>
<comment type="similarity">
    <text evidence="1 9">Belongs to the class-I aminoacyl-tRNA synthetase family.</text>
</comment>
<dbReference type="GO" id="GO:0005829">
    <property type="term" value="C:cytosol"/>
    <property type="evidence" value="ECO:0007669"/>
    <property type="project" value="TreeGrafter"/>
</dbReference>
<evidence type="ECO:0000256" key="3">
    <source>
        <dbReference type="ARBA" id="ARBA00022598"/>
    </source>
</evidence>
<dbReference type="SUPFAM" id="SSF47323">
    <property type="entry name" value="Anticodon-binding domain of a subclass of class I aminoacyl-tRNA synthetases"/>
    <property type="match status" value="1"/>
</dbReference>
<dbReference type="SUPFAM" id="SSF50677">
    <property type="entry name" value="ValRS/IleRS/LeuRS editing domain"/>
    <property type="match status" value="1"/>
</dbReference>
<evidence type="ECO:0000256" key="2">
    <source>
        <dbReference type="ARBA" id="ARBA00013169"/>
    </source>
</evidence>
<dbReference type="InterPro" id="IPR013155">
    <property type="entry name" value="M/V/L/I-tRNA-synth_anticd-bd"/>
</dbReference>
<evidence type="ECO:0000256" key="6">
    <source>
        <dbReference type="ARBA" id="ARBA00022917"/>
    </source>
</evidence>
<keyword evidence="6 9" id="KW-0648">Protein biosynthesis</keyword>
<dbReference type="PANTHER" id="PTHR11946">
    <property type="entry name" value="VALYL-TRNA SYNTHETASES"/>
    <property type="match status" value="1"/>
</dbReference>
<dbReference type="GO" id="GO:0006438">
    <property type="term" value="P:valyl-tRNA aminoacylation"/>
    <property type="evidence" value="ECO:0007669"/>
    <property type="project" value="InterPro"/>
</dbReference>
<evidence type="ECO:0000256" key="7">
    <source>
        <dbReference type="ARBA" id="ARBA00023146"/>
    </source>
</evidence>
<name>A0A4S2M401_OPIFE</name>
<dbReference type="GO" id="GO:0005840">
    <property type="term" value="C:ribosome"/>
    <property type="evidence" value="ECO:0007669"/>
    <property type="project" value="InterPro"/>
</dbReference>
<keyword evidence="5 9" id="KW-0067">ATP-binding</keyword>
<dbReference type="EC" id="6.1.1.9" evidence="2"/>
<dbReference type="GO" id="GO:0002161">
    <property type="term" value="F:aminoacyl-tRNA deacylase activity"/>
    <property type="evidence" value="ECO:0007669"/>
    <property type="project" value="InterPro"/>
</dbReference>
<organism evidence="12 13">
    <name type="scientific">Opisthorchis felineus</name>
    <dbReference type="NCBI Taxonomy" id="147828"/>
    <lineage>
        <taxon>Eukaryota</taxon>
        <taxon>Metazoa</taxon>
        <taxon>Spiralia</taxon>
        <taxon>Lophotrochozoa</taxon>
        <taxon>Platyhelminthes</taxon>
        <taxon>Trematoda</taxon>
        <taxon>Digenea</taxon>
        <taxon>Opisthorchiida</taxon>
        <taxon>Opisthorchiata</taxon>
        <taxon>Opisthorchiidae</taxon>
        <taxon>Opisthorchis</taxon>
    </lineage>
</organism>
<dbReference type="InterPro" id="IPR033705">
    <property type="entry name" value="Anticodon_Ia_Val"/>
</dbReference>
<sequence length="1151" mass="130513">MFQLRRTLSALFDEERIELAWQEATEARLYAERLIQEAIQSSVEQDNVALVKLWLDAPSDRVVKLKDLPVSFNPAILELAMFWLQKPHLIEKLFKHRVLSKPSVCGQFWFRTRNVRDRVFVRTVGRFSTVPGVLDANSEAPWNLLATCSTYDPKLVEDPQLCRKLWDALQIANPELRLKQNPNAPVVSLLLPPPNVTGSLHIGHALTCAVQDALARFYRMQGSAVVWVPGMDHAGIATQTVIERDLRNRASCSSGNMNNPRLELGRDAFVREAWLWKERQASRIREQLDSLGLSLDWNREFFTLSPRHSQAVTEAFVRLHESGLIYRASRIVSWCCSLQSVISDIEVDSLELRCATLLTVPGYEKQQQFGIMDYFAYPLAEPMSNSPKAMKECRSEIVVATTRLETMLADTALAVHPDDPRYKHLIGREVVHPFCPSRRRLPIIADPRVVDPAKGTGVVKLSPGHSQVDWECAKTHGLPILNMLDSSGKVTDLGGEFAGLPRFVARERLVQRLTDLGLYRKREDIASLGEVTVLPICSRSGDVIEPIVREQWFLRTQEMAERAMKAAQSGLIKFHPSYQKDVWSEWLSPGKHQDWCISRQLWWGHRIPAYRTKKTGLAKDGTTSWVIARSMTEAEKQLSVEPSLIEQDPDVLDTWFSSALLPFSVFGWPDETVDLSRYYPLRLLETGQDILFFWVARMVMLALQLTKVVPFKEVVLHGLVCDSLGQKMSKSKGNVIDPMDLVHGIGTLSKTTVGPAISVIGADALRASLLSCTLSQPKVTYSQEMALDMRKFCNKIWQTARFVLMRLNKMDSNSVFDSPPQDAWRRIADDSTKLSLADRWLIGRLSTLVRQINYSWAGESAQFEQTGLEPFNLSFGVNQLRLWWMEDLCSVYLEILKFQETAKTDRSDVSLRIALTAMETALHVLHPIMPHVTEVIWQELKYPILSVERQSIALQPFPSPSWFPPSLNFSSTVDDQMKSLLSLASTVKSWRPLLRRSSVERSNEPSLCLFNAEGIPRSDAVQVLTALSRVPCVTDAGALPVHRISLRLSEDSPWQLVLSTESFDLMWTQNELQQRVDSLSKRRAQLVEQESKNDSEQQIRARQQKVCFAYNLPQLGSSFRSCASPLDLVEYASPRPRCALLSLSLLDKRRD</sequence>
<dbReference type="GO" id="GO:0003735">
    <property type="term" value="F:structural constituent of ribosome"/>
    <property type="evidence" value="ECO:0007669"/>
    <property type="project" value="InterPro"/>
</dbReference>
<gene>
    <name evidence="12" type="ORF">CRM22_002866</name>
</gene>
<dbReference type="SUPFAM" id="SSF64263">
    <property type="entry name" value="Prokaryotic ribosomal protein L17"/>
    <property type="match status" value="1"/>
</dbReference>
<evidence type="ECO:0000256" key="4">
    <source>
        <dbReference type="ARBA" id="ARBA00022741"/>
    </source>
</evidence>
<dbReference type="Gene3D" id="3.90.740.10">
    <property type="entry name" value="Valyl/Leucyl/Isoleucyl-tRNA synthetase, editing domain"/>
    <property type="match status" value="1"/>
</dbReference>
<keyword evidence="7 9" id="KW-0030">Aminoacyl-tRNA synthetase</keyword>
<reference evidence="12 13" key="1">
    <citation type="journal article" date="2019" name="BMC Genomics">
        <title>New insights from Opisthorchis felineus genome: update on genomics of the epidemiologically important liver flukes.</title>
        <authorList>
            <person name="Ershov N.I."/>
            <person name="Mordvinov V.A."/>
            <person name="Prokhortchouk E.B."/>
            <person name="Pakharukova M.Y."/>
            <person name="Gunbin K.V."/>
            <person name="Ustyantsev K."/>
            <person name="Genaev M.A."/>
            <person name="Blinov A.G."/>
            <person name="Mazur A."/>
            <person name="Boulygina E."/>
            <person name="Tsygankova S."/>
            <person name="Khrameeva E."/>
            <person name="Chekanov N."/>
            <person name="Fan G."/>
            <person name="Xiao A."/>
            <person name="Zhang H."/>
            <person name="Xu X."/>
            <person name="Yang H."/>
            <person name="Solovyev V."/>
            <person name="Lee S.M."/>
            <person name="Liu X."/>
            <person name="Afonnikov D.A."/>
            <person name="Skryabin K.G."/>
        </authorList>
    </citation>
    <scope>NUCLEOTIDE SEQUENCE [LARGE SCALE GENOMIC DNA]</scope>
    <source>
        <strain evidence="12">AK-0245</strain>
        <tissue evidence="12">Whole organism</tissue>
    </source>
</reference>